<protein>
    <submittedName>
        <fullName evidence="2">ImmA/IrrE family metallo-endopeptidase</fullName>
    </submittedName>
</protein>
<dbReference type="AlphaFoldDB" id="A0A413CXB5"/>
<organism evidence="2 3">
    <name type="scientific">Holdemanella biformis</name>
    <dbReference type="NCBI Taxonomy" id="1735"/>
    <lineage>
        <taxon>Bacteria</taxon>
        <taxon>Bacillati</taxon>
        <taxon>Bacillota</taxon>
        <taxon>Erysipelotrichia</taxon>
        <taxon>Erysipelotrichales</taxon>
        <taxon>Erysipelotrichaceae</taxon>
        <taxon>Holdemanella</taxon>
    </lineage>
</organism>
<accession>A0A413CXB5</accession>
<dbReference type="InterPro" id="IPR010359">
    <property type="entry name" value="IrrE_HExxH"/>
</dbReference>
<name>A0A413CXB5_9FIRM</name>
<dbReference type="Gene3D" id="1.10.10.2910">
    <property type="match status" value="1"/>
</dbReference>
<evidence type="ECO:0000313" key="3">
    <source>
        <dbReference type="Proteomes" id="UP000284651"/>
    </source>
</evidence>
<dbReference type="Proteomes" id="UP000284651">
    <property type="component" value="Unassembled WGS sequence"/>
</dbReference>
<proteinExistence type="predicted"/>
<dbReference type="Pfam" id="PF06114">
    <property type="entry name" value="Peptidase_M78"/>
    <property type="match status" value="1"/>
</dbReference>
<gene>
    <name evidence="2" type="ORF">DWV56_03015</name>
</gene>
<sequence length="237" mass="26536">MAVNLRKELGEDSMSPIDIFAIAKTMPELTTVLYPLGSNISGMCIKGEGASLIAINSGMSLGRQRFSMAHEFYHLHFDSEEKKSVCSIAINGGDEKERKADIFASHFLLPSAALYNVLKDSNAVSLEKVVWLEQYFGMSRQAILYRLKSEGKIDSNLYNKMQVDVQYSAAKLGYDTDLYKSTPAGNNMKTTGQYIRMADKLYSEEIISIGKYEEMLLDAFREDLVFGDDNEGDEIID</sequence>
<dbReference type="PANTHER" id="PTHR43236:SF1">
    <property type="entry name" value="BLL7220 PROTEIN"/>
    <property type="match status" value="1"/>
</dbReference>
<dbReference type="InterPro" id="IPR052345">
    <property type="entry name" value="Rad_response_metalloprotease"/>
</dbReference>
<reference evidence="2 3" key="1">
    <citation type="submission" date="2018-08" db="EMBL/GenBank/DDBJ databases">
        <title>A genome reference for cultivated species of the human gut microbiota.</title>
        <authorList>
            <person name="Zou Y."/>
            <person name="Xue W."/>
            <person name="Luo G."/>
        </authorList>
    </citation>
    <scope>NUCLEOTIDE SEQUENCE [LARGE SCALE GENOMIC DNA]</scope>
    <source>
        <strain evidence="2 3">AF10-31</strain>
    </source>
</reference>
<feature type="domain" description="IrrE N-terminal-like" evidence="1">
    <location>
        <begin position="48"/>
        <end position="148"/>
    </location>
</feature>
<dbReference type="EMBL" id="QSAT01000006">
    <property type="protein sequence ID" value="RGW76140.1"/>
    <property type="molecule type" value="Genomic_DNA"/>
</dbReference>
<comment type="caution">
    <text evidence="2">The sequence shown here is derived from an EMBL/GenBank/DDBJ whole genome shotgun (WGS) entry which is preliminary data.</text>
</comment>
<evidence type="ECO:0000259" key="1">
    <source>
        <dbReference type="Pfam" id="PF06114"/>
    </source>
</evidence>
<evidence type="ECO:0000313" key="2">
    <source>
        <dbReference type="EMBL" id="RGW76140.1"/>
    </source>
</evidence>
<dbReference type="PANTHER" id="PTHR43236">
    <property type="entry name" value="ANTITOXIN HIGA1"/>
    <property type="match status" value="1"/>
</dbReference>